<dbReference type="Proteomes" id="UP000580250">
    <property type="component" value="Unassembled WGS sequence"/>
</dbReference>
<dbReference type="GO" id="GO:0110155">
    <property type="term" value="P:NAD-cap decapping"/>
    <property type="evidence" value="ECO:0007669"/>
    <property type="project" value="TreeGrafter"/>
</dbReference>
<dbReference type="PANTHER" id="PTHR12395">
    <property type="entry name" value="DOM-3 RELATED"/>
    <property type="match status" value="1"/>
</dbReference>
<dbReference type="GO" id="GO:0005829">
    <property type="term" value="C:cytosol"/>
    <property type="evidence" value="ECO:0007669"/>
    <property type="project" value="TreeGrafter"/>
</dbReference>
<dbReference type="GO" id="GO:0034353">
    <property type="term" value="F:mRNA 5'-diphosphatase activity"/>
    <property type="evidence" value="ECO:0007669"/>
    <property type="project" value="TreeGrafter"/>
</dbReference>
<accession>A0A6V7VAN1</accession>
<protein>
    <recommendedName>
        <fullName evidence="2">Decapping nuclease</fullName>
        <ecNumber evidence="2">3.6.1.-</ecNumber>
    </recommendedName>
</protein>
<dbReference type="Pfam" id="PF08652">
    <property type="entry name" value="RAI1"/>
    <property type="match status" value="1"/>
</dbReference>
<dbReference type="PANTHER" id="PTHR12395:SF9">
    <property type="entry name" value="DECAPPING AND EXORIBONUCLEASE PROTEIN"/>
    <property type="match status" value="1"/>
</dbReference>
<evidence type="ECO:0000259" key="3">
    <source>
        <dbReference type="Pfam" id="PF08652"/>
    </source>
</evidence>
<organism evidence="4 5">
    <name type="scientific">Meloidogyne enterolobii</name>
    <name type="common">Root-knot nematode worm</name>
    <name type="synonym">Meloidogyne mayaguensis</name>
    <dbReference type="NCBI Taxonomy" id="390850"/>
    <lineage>
        <taxon>Eukaryota</taxon>
        <taxon>Metazoa</taxon>
        <taxon>Ecdysozoa</taxon>
        <taxon>Nematoda</taxon>
        <taxon>Chromadorea</taxon>
        <taxon>Rhabditida</taxon>
        <taxon>Tylenchina</taxon>
        <taxon>Tylenchomorpha</taxon>
        <taxon>Tylenchoidea</taxon>
        <taxon>Meloidogynidae</taxon>
        <taxon>Meloidogyninae</taxon>
        <taxon>Meloidogyne</taxon>
    </lineage>
</organism>
<reference evidence="4 5" key="1">
    <citation type="submission" date="2020-08" db="EMBL/GenBank/DDBJ databases">
        <authorList>
            <person name="Koutsovoulos G."/>
            <person name="Danchin GJ E."/>
        </authorList>
    </citation>
    <scope>NUCLEOTIDE SEQUENCE [LARGE SCALE GENOMIC DNA]</scope>
</reference>
<dbReference type="GO" id="GO:0003723">
    <property type="term" value="F:RNA binding"/>
    <property type="evidence" value="ECO:0007669"/>
    <property type="project" value="UniProtKB-KW"/>
</dbReference>
<dbReference type="GO" id="GO:0004518">
    <property type="term" value="F:nuclease activity"/>
    <property type="evidence" value="ECO:0007669"/>
    <property type="project" value="UniProtKB-KW"/>
</dbReference>
<sequence>MFSFIKFITTYFSEANMNSPEYSEESLPKKKAKNDYFDNLQPISSNPHNFNQINLTENLLTKPACIGEFSLDKSRLPSPGRSQARYFYEASLGNCNKTKISTKLTQGFDKFKKEEKEDEGLLVLMRWILAISVPNSSLKKSIHECDFIVWRGTITRLMFSCYDNGPNSVGVKVACCKFKGVYFIRELNTKTKIKNENSKTDYEEKMCFAGHKFEQIVTVEDLNMKPNTSQNVDLNSEFVGIFKATLNPPSNLLNSNFNKFNLFYGAEIDCISSNGQHLEIKTQYKNIGFGKGFPNKALKWWIQSYLASIKHLVIGLHENLQLNRVELIEVNSLFKYFSRENLNSACCFAFLYLFLQTIKSYLDEGMEEDILVAERLPNSNEFNFQLFEKGSEMANNYCVLSEEFKVFIFLKCFSVKSRDF</sequence>
<keyword evidence="2" id="KW-0378">Hydrolase</keyword>
<keyword evidence="2" id="KW-0539">Nucleus</keyword>
<evidence type="ECO:0000313" key="4">
    <source>
        <dbReference type="EMBL" id="CAD2171364.1"/>
    </source>
</evidence>
<dbReference type="InterPro" id="IPR013961">
    <property type="entry name" value="RAI1"/>
</dbReference>
<dbReference type="AlphaFoldDB" id="A0A6V7VAN1"/>
<dbReference type="OrthoDB" id="5853397at2759"/>
<comment type="similarity">
    <text evidence="1 2">Belongs to the DXO/Dom3Z family.</text>
</comment>
<evidence type="ECO:0000256" key="2">
    <source>
        <dbReference type="RuleBase" id="RU367113"/>
    </source>
</evidence>
<evidence type="ECO:0000256" key="1">
    <source>
        <dbReference type="ARBA" id="ARBA00006562"/>
    </source>
</evidence>
<dbReference type="GO" id="GO:0000956">
    <property type="term" value="P:nuclear-transcribed mRNA catabolic process"/>
    <property type="evidence" value="ECO:0007669"/>
    <property type="project" value="TreeGrafter"/>
</dbReference>
<dbReference type="GO" id="GO:0005634">
    <property type="term" value="C:nucleus"/>
    <property type="evidence" value="ECO:0007669"/>
    <property type="project" value="UniProtKB-SubCell"/>
</dbReference>
<dbReference type="EMBL" id="CAJEWN010000183">
    <property type="protein sequence ID" value="CAD2171364.1"/>
    <property type="molecule type" value="Genomic_DNA"/>
</dbReference>
<name>A0A6V7VAN1_MELEN</name>
<gene>
    <name evidence="4" type="ORF">MENT_LOCUS22839</name>
</gene>
<comment type="subcellular location">
    <subcellularLocation>
        <location evidence="2">Nucleus</location>
    </subcellularLocation>
</comment>
<dbReference type="GO" id="GO:0000166">
    <property type="term" value="F:nucleotide binding"/>
    <property type="evidence" value="ECO:0007669"/>
    <property type="project" value="UniProtKB-KW"/>
</dbReference>
<evidence type="ECO:0000313" key="5">
    <source>
        <dbReference type="Proteomes" id="UP000580250"/>
    </source>
</evidence>
<feature type="domain" description="RAI1-like" evidence="3">
    <location>
        <begin position="62"/>
        <end position="404"/>
    </location>
</feature>
<comment type="caution">
    <text evidence="4">The sequence shown here is derived from an EMBL/GenBank/DDBJ whole genome shotgun (WGS) entry which is preliminary data.</text>
</comment>
<proteinExistence type="inferred from homology"/>
<keyword evidence="2" id="KW-0479">Metal-binding</keyword>
<keyword evidence="2" id="KW-0540">Nuclease</keyword>
<keyword evidence="2" id="KW-0547">Nucleotide-binding</keyword>
<comment type="cofactor">
    <cofactor evidence="2">
        <name>a divalent metal cation</name>
        <dbReference type="ChEBI" id="CHEBI:60240"/>
    </cofactor>
</comment>
<keyword evidence="2" id="KW-0694">RNA-binding</keyword>
<dbReference type="GO" id="GO:0046872">
    <property type="term" value="F:metal ion binding"/>
    <property type="evidence" value="ECO:0007669"/>
    <property type="project" value="UniProtKB-KW"/>
</dbReference>
<dbReference type="EC" id="3.6.1.-" evidence="2"/>
<comment type="function">
    <text evidence="2">Decapping enzyme for NAD-capped RNAs: specifically hydrolyzes the nicotinamide adenine dinucleotide (NAD) cap from a subset of RNAs by removing the entire NAD moiety from the 5'-end of an NAD-capped RNA.</text>
</comment>
<dbReference type="InterPro" id="IPR039039">
    <property type="entry name" value="RAI1-like_fam"/>
</dbReference>